<accession>A0A4R0RUH2</accession>
<dbReference type="AlphaFoldDB" id="A0A4R0RUH2"/>
<name>A0A4R0RUH2_9APHY</name>
<proteinExistence type="inferred from homology"/>
<evidence type="ECO:0000256" key="1">
    <source>
        <dbReference type="ARBA" id="ARBA00005679"/>
    </source>
</evidence>
<dbReference type="GO" id="GO:0003735">
    <property type="term" value="F:structural constituent of ribosome"/>
    <property type="evidence" value="ECO:0007669"/>
    <property type="project" value="InterPro"/>
</dbReference>
<dbReference type="Pfam" id="PF03227">
    <property type="entry name" value="GILT"/>
    <property type="match status" value="1"/>
</dbReference>
<evidence type="ECO:0000256" key="3">
    <source>
        <dbReference type="ARBA" id="ARBA00022980"/>
    </source>
</evidence>
<dbReference type="Gene3D" id="3.90.470.10">
    <property type="entry name" value="Ribosomal protein L22/L17"/>
    <property type="match status" value="1"/>
</dbReference>
<dbReference type="InterPro" id="IPR019171">
    <property type="entry name" value="MIX23"/>
</dbReference>
<dbReference type="OrthoDB" id="416470at2759"/>
<reference evidence="7 8" key="1">
    <citation type="submission" date="2018-11" db="EMBL/GenBank/DDBJ databases">
        <title>Genome assembly of Steccherinum ochraceum LE-BIN_3174, the white-rot fungus of the Steccherinaceae family (The Residual Polyporoid clade, Polyporales, Basidiomycota).</title>
        <authorList>
            <person name="Fedorova T.V."/>
            <person name="Glazunova O.A."/>
            <person name="Landesman E.O."/>
            <person name="Moiseenko K.V."/>
            <person name="Psurtseva N.V."/>
            <person name="Savinova O.S."/>
            <person name="Shakhova N.V."/>
            <person name="Tyazhelova T.V."/>
            <person name="Vasina D.V."/>
        </authorList>
    </citation>
    <scope>NUCLEOTIDE SEQUENCE [LARGE SCALE GENOMIC DNA]</scope>
    <source>
        <strain evidence="7 8">LE-BIN_3174</strain>
    </source>
</reference>
<evidence type="ECO:0000256" key="6">
    <source>
        <dbReference type="RuleBase" id="RU004005"/>
    </source>
</evidence>
<dbReference type="PANTHER" id="PTHR13501:SF8">
    <property type="entry name" value="LARGE RIBOSOMAL SUBUNIT PROTEIN UL22M"/>
    <property type="match status" value="1"/>
</dbReference>
<evidence type="ECO:0008006" key="9">
    <source>
        <dbReference type="Google" id="ProtNLM"/>
    </source>
</evidence>
<comment type="similarity">
    <text evidence="2 6">Belongs to the universal ribosomal protein uL22 family.</text>
</comment>
<dbReference type="GO" id="GO:0005762">
    <property type="term" value="C:mitochondrial large ribosomal subunit"/>
    <property type="evidence" value="ECO:0007669"/>
    <property type="project" value="TreeGrafter"/>
</dbReference>
<comment type="similarity">
    <text evidence="1">Belongs to the GILT family.</text>
</comment>
<comment type="caution">
    <text evidence="7">The sequence shown here is derived from an EMBL/GenBank/DDBJ whole genome shotgun (WGS) entry which is preliminary data.</text>
</comment>
<evidence type="ECO:0000256" key="4">
    <source>
        <dbReference type="ARBA" id="ARBA00023180"/>
    </source>
</evidence>
<evidence type="ECO:0000256" key="5">
    <source>
        <dbReference type="ARBA" id="ARBA00023274"/>
    </source>
</evidence>
<keyword evidence="4" id="KW-0325">Glycoprotein</keyword>
<dbReference type="PANTHER" id="PTHR13501">
    <property type="entry name" value="CHLOROPLAST 50S RIBOSOMAL PROTEIN L22-RELATED"/>
    <property type="match status" value="1"/>
</dbReference>
<keyword evidence="8" id="KW-1185">Reference proteome</keyword>
<sequence>MAPKQPELGSLAIQAPTLASQTVHVTPSTCYELSVFKDLMKEYRKLDDTITMRYNRTTAQFRDRDRLGLGGKGNVQDQACAHLWKELVENWKRRRDIIEYCVEVVDVSLDDKRTVLASDDTDPATQRKVKGALYAEETQRRLMHNEFTVESIVRNRSLNAQLFVAAVYASLLPQTPFRAPIEGEVKVPIVLGVMSQCPDAILCESVFDSVVEEVGDKIDLTLTFIGQANSSEPEFGITCKHGPGECAGNVHELCAIKYEPFSKWWNFVQCENKLSRPEIGTPEAAFDCAATAGIDWTGGQVGVCAGPDGSATGKEGIQLLKESVEVTASLGITRSLSPTVRKDTPEDIAAARKAEAEKGQSSVFDSLIPVEDKEEVAERAIEKAKSEHTHHKYSTANFKISHRKLNKLGRQIAGQPIDMAIMQMNFSEKRASKRIKSMLVVAKDHAVGYKGLDVSKLVVGKSIVCLWLVREAWVTKGPNVLKRLEPKGRGRFGIRHHPDSRMSVVLKEGKTKAELAQKERARKLKRIVSSGITREDVPLRNPGPAWAW</sequence>
<evidence type="ECO:0000313" key="8">
    <source>
        <dbReference type="Proteomes" id="UP000292702"/>
    </source>
</evidence>
<dbReference type="GO" id="GO:0016671">
    <property type="term" value="F:oxidoreductase activity, acting on a sulfur group of donors, disulfide as acceptor"/>
    <property type="evidence" value="ECO:0007669"/>
    <property type="project" value="InterPro"/>
</dbReference>
<dbReference type="SUPFAM" id="SSF54843">
    <property type="entry name" value="Ribosomal protein L22"/>
    <property type="match status" value="1"/>
</dbReference>
<evidence type="ECO:0000256" key="2">
    <source>
        <dbReference type="ARBA" id="ARBA00009451"/>
    </source>
</evidence>
<keyword evidence="5 6" id="KW-0687">Ribonucleoprotein</keyword>
<dbReference type="STRING" id="92696.A0A4R0RUH2"/>
<dbReference type="InterPro" id="IPR004911">
    <property type="entry name" value="Interferon-induced_GILT"/>
</dbReference>
<dbReference type="EMBL" id="RWJN01000014">
    <property type="protein sequence ID" value="TCD70822.1"/>
    <property type="molecule type" value="Genomic_DNA"/>
</dbReference>
<dbReference type="Proteomes" id="UP000292702">
    <property type="component" value="Unassembled WGS sequence"/>
</dbReference>
<keyword evidence="3 6" id="KW-0689">Ribosomal protein</keyword>
<dbReference type="Pfam" id="PF09774">
    <property type="entry name" value="MIX23"/>
    <property type="match status" value="1"/>
</dbReference>
<evidence type="ECO:0000313" key="7">
    <source>
        <dbReference type="EMBL" id="TCD70822.1"/>
    </source>
</evidence>
<organism evidence="7 8">
    <name type="scientific">Steccherinum ochraceum</name>
    <dbReference type="NCBI Taxonomy" id="92696"/>
    <lineage>
        <taxon>Eukaryota</taxon>
        <taxon>Fungi</taxon>
        <taxon>Dikarya</taxon>
        <taxon>Basidiomycota</taxon>
        <taxon>Agaricomycotina</taxon>
        <taxon>Agaricomycetes</taxon>
        <taxon>Polyporales</taxon>
        <taxon>Steccherinaceae</taxon>
        <taxon>Steccherinum</taxon>
    </lineage>
</organism>
<dbReference type="InterPro" id="IPR001063">
    <property type="entry name" value="Ribosomal_uL22"/>
</dbReference>
<dbReference type="Pfam" id="PF00237">
    <property type="entry name" value="Ribosomal_L22"/>
    <property type="match status" value="1"/>
</dbReference>
<dbReference type="InterPro" id="IPR036394">
    <property type="entry name" value="Ribosomal_uL22_sf"/>
</dbReference>
<protein>
    <recommendedName>
        <fullName evidence="9">Ribosomal protein L22</fullName>
    </recommendedName>
</protein>
<gene>
    <name evidence="7" type="ORF">EIP91_001512</name>
</gene>
<dbReference type="GO" id="GO:0005758">
    <property type="term" value="C:mitochondrial intermembrane space"/>
    <property type="evidence" value="ECO:0007669"/>
    <property type="project" value="InterPro"/>
</dbReference>
<dbReference type="InterPro" id="IPR047867">
    <property type="entry name" value="Ribosomal_uL22_bac/org-type"/>
</dbReference>
<dbReference type="GO" id="GO:0006412">
    <property type="term" value="P:translation"/>
    <property type="evidence" value="ECO:0007669"/>
    <property type="project" value="InterPro"/>
</dbReference>